<dbReference type="AlphaFoldDB" id="A0AAD7NQP4"/>
<protein>
    <recommendedName>
        <fullName evidence="1">Glycosyltransferase family 18 catalytic domain-containing protein</fullName>
    </recommendedName>
</protein>
<dbReference type="Pfam" id="PF15024">
    <property type="entry name" value="Glyco_transf_18"/>
    <property type="match status" value="1"/>
</dbReference>
<comment type="caution">
    <text evidence="2">The sequence shown here is derived from an EMBL/GenBank/DDBJ whole genome shotgun (WGS) entry which is preliminary data.</text>
</comment>
<dbReference type="Proteomes" id="UP001215280">
    <property type="component" value="Unassembled WGS sequence"/>
</dbReference>
<dbReference type="InterPro" id="IPR026116">
    <property type="entry name" value="GT18_cat"/>
</dbReference>
<evidence type="ECO:0000313" key="2">
    <source>
        <dbReference type="EMBL" id="KAJ7770987.1"/>
    </source>
</evidence>
<feature type="domain" description="Glycosyltransferase family 18 catalytic" evidence="1">
    <location>
        <begin position="304"/>
        <end position="436"/>
    </location>
</feature>
<dbReference type="GO" id="GO:0030144">
    <property type="term" value="F:alpha-1,6-mannosylglycoprotein 6-beta-N-acetylglucosaminyltransferase activity"/>
    <property type="evidence" value="ECO:0007669"/>
    <property type="project" value="InterPro"/>
</dbReference>
<proteinExistence type="predicted"/>
<gene>
    <name evidence="2" type="ORF">DFH07DRAFT_879501</name>
</gene>
<evidence type="ECO:0000313" key="3">
    <source>
        <dbReference type="Proteomes" id="UP001215280"/>
    </source>
</evidence>
<dbReference type="EMBL" id="JARJLG010000022">
    <property type="protein sequence ID" value="KAJ7770987.1"/>
    <property type="molecule type" value="Genomic_DNA"/>
</dbReference>
<keyword evidence="3" id="KW-1185">Reference proteome</keyword>
<reference evidence="2" key="1">
    <citation type="submission" date="2023-03" db="EMBL/GenBank/DDBJ databases">
        <title>Massive genome expansion in bonnet fungi (Mycena s.s.) driven by repeated elements and novel gene families across ecological guilds.</title>
        <authorList>
            <consortium name="Lawrence Berkeley National Laboratory"/>
            <person name="Harder C.B."/>
            <person name="Miyauchi S."/>
            <person name="Viragh M."/>
            <person name="Kuo A."/>
            <person name="Thoen E."/>
            <person name="Andreopoulos B."/>
            <person name="Lu D."/>
            <person name="Skrede I."/>
            <person name="Drula E."/>
            <person name="Henrissat B."/>
            <person name="Morin E."/>
            <person name="Kohler A."/>
            <person name="Barry K."/>
            <person name="LaButti K."/>
            <person name="Morin E."/>
            <person name="Salamov A."/>
            <person name="Lipzen A."/>
            <person name="Mereny Z."/>
            <person name="Hegedus B."/>
            <person name="Baldrian P."/>
            <person name="Stursova M."/>
            <person name="Weitz H."/>
            <person name="Taylor A."/>
            <person name="Grigoriev I.V."/>
            <person name="Nagy L.G."/>
            <person name="Martin F."/>
            <person name="Kauserud H."/>
        </authorList>
    </citation>
    <scope>NUCLEOTIDE SEQUENCE</scope>
    <source>
        <strain evidence="2">CBHHK188m</strain>
    </source>
</reference>
<organism evidence="2 3">
    <name type="scientific">Mycena maculata</name>
    <dbReference type="NCBI Taxonomy" id="230809"/>
    <lineage>
        <taxon>Eukaryota</taxon>
        <taxon>Fungi</taxon>
        <taxon>Dikarya</taxon>
        <taxon>Basidiomycota</taxon>
        <taxon>Agaricomycotina</taxon>
        <taxon>Agaricomycetes</taxon>
        <taxon>Agaricomycetidae</taxon>
        <taxon>Agaricales</taxon>
        <taxon>Marasmiineae</taxon>
        <taxon>Mycenaceae</taxon>
        <taxon>Mycena</taxon>
    </lineage>
</organism>
<name>A0AAD7NQP4_9AGAR</name>
<sequence length="460" mass="52370">MMTRVHRRSGYPMTRRAIAACLVFLVSVGTFYLLWMQEYRKIEVVNRLPDSPPRPPSPVPSVGISNALFPVLDQKLESWVSHNQRTLRSLFQCLTGPTAGCGQNQTKVVILGSYHFVNVLQGHVSGEDIWARSTVQALKNMGYTYLYGYNGEKNMDRTIQLYQMFPDLVKAILVEDPVAYWCFSEGECVRSDYNPNGLPIWKIFSFSFWVQAAHPLGHDWTLSPEDYHKEHSYYVSNNYLGYSVEPGCLTRPFIPHELRISPPKVYVMGKEMEYFTPRLRAWGPDFYDDAAKATGAEFMAGAVGDEPPDFPKSVEKVGMLPQNQFYETLAETALLIGIGLPWTSPTPYDALCLGVPFLNPILDWDRKDPMNRDKWIAQQGTLKDLDPPYVYNVFKGDKEGFMKAVEGAIAHPIQRYILDRMRMGAVEQRLSGIIEKDWKTAAIVLLKERRKSGEQPLFAV</sequence>
<evidence type="ECO:0000259" key="1">
    <source>
        <dbReference type="Pfam" id="PF15024"/>
    </source>
</evidence>
<accession>A0AAD7NQP4</accession>